<dbReference type="PRINTS" id="PR00987">
    <property type="entry name" value="TRNASYNTHGLU"/>
</dbReference>
<reference evidence="15 16" key="1">
    <citation type="journal article" date="2023" name="Elife">
        <title>Identification of key yeast species and microbe-microbe interactions impacting larval growth of Drosophila in the wild.</title>
        <authorList>
            <person name="Mure A."/>
            <person name="Sugiura Y."/>
            <person name="Maeda R."/>
            <person name="Honda K."/>
            <person name="Sakurai N."/>
            <person name="Takahashi Y."/>
            <person name="Watada M."/>
            <person name="Katoh T."/>
            <person name="Gotoh A."/>
            <person name="Gotoh Y."/>
            <person name="Taniguchi I."/>
            <person name="Nakamura K."/>
            <person name="Hayashi T."/>
            <person name="Katayama T."/>
            <person name="Uemura T."/>
            <person name="Hattori Y."/>
        </authorList>
    </citation>
    <scope>NUCLEOTIDE SEQUENCE [LARGE SCALE GENOMIC DNA]</scope>
    <source>
        <strain evidence="15 16">SC-9</strain>
    </source>
</reference>
<dbReference type="Pfam" id="PF03950">
    <property type="entry name" value="tRNA-synt_1c_C"/>
    <property type="match status" value="1"/>
</dbReference>
<feature type="domain" description="Glutamyl/glutaminyl-tRNA synthetase class Ib anti-codon binding" evidence="12">
    <location>
        <begin position="568"/>
        <end position="670"/>
    </location>
</feature>
<evidence type="ECO:0000256" key="5">
    <source>
        <dbReference type="ARBA" id="ARBA00022840"/>
    </source>
</evidence>
<feature type="domain" description="Glutaminyl-tRNA synthetase class Ib non-specific RNA-binding" evidence="13">
    <location>
        <begin position="170"/>
        <end position="244"/>
    </location>
</feature>
<evidence type="ECO:0000256" key="2">
    <source>
        <dbReference type="ARBA" id="ARBA00012836"/>
    </source>
</evidence>
<dbReference type="InterPro" id="IPR020059">
    <property type="entry name" value="Glu/Gln-tRNA-synth_Ib_codon-bd"/>
</dbReference>
<dbReference type="GO" id="GO:0004819">
    <property type="term" value="F:glutamine-tRNA ligase activity"/>
    <property type="evidence" value="ECO:0007669"/>
    <property type="project" value="UniProtKB-EC"/>
</dbReference>
<comment type="catalytic activity">
    <reaction evidence="9">
        <text>tRNA(Gln) + L-glutamine + ATP = L-glutaminyl-tRNA(Gln) + AMP + diphosphate</text>
        <dbReference type="Rhea" id="RHEA:20121"/>
        <dbReference type="Rhea" id="RHEA-COMP:9662"/>
        <dbReference type="Rhea" id="RHEA-COMP:9681"/>
        <dbReference type="ChEBI" id="CHEBI:30616"/>
        <dbReference type="ChEBI" id="CHEBI:33019"/>
        <dbReference type="ChEBI" id="CHEBI:58359"/>
        <dbReference type="ChEBI" id="CHEBI:78442"/>
        <dbReference type="ChEBI" id="CHEBI:78521"/>
        <dbReference type="ChEBI" id="CHEBI:456215"/>
        <dbReference type="EC" id="6.1.1.18"/>
    </reaction>
</comment>
<dbReference type="CDD" id="cd00807">
    <property type="entry name" value="GlnRS_core"/>
    <property type="match status" value="1"/>
</dbReference>
<keyword evidence="5 10" id="KW-0067">ATP-binding</keyword>
<keyword evidence="7 10" id="KW-0030">Aminoacyl-tRNA synthetase</keyword>
<dbReference type="Pfam" id="PF04558">
    <property type="entry name" value="tRNA_synt_1c_R1"/>
    <property type="match status" value="1"/>
</dbReference>
<dbReference type="InterPro" id="IPR042558">
    <property type="entry name" value="Gln-tRNA-synth_Ib_RNA-bd_N_1"/>
</dbReference>
<evidence type="ECO:0000256" key="10">
    <source>
        <dbReference type="RuleBase" id="RU363037"/>
    </source>
</evidence>
<accession>A0AAV5QQR1</accession>
<dbReference type="SUPFAM" id="SSF52374">
    <property type="entry name" value="Nucleotidylyl transferase"/>
    <property type="match status" value="1"/>
</dbReference>
<dbReference type="FunFam" id="2.40.240.10:FF:000007">
    <property type="entry name" value="Glutamine--tRNA ligase"/>
    <property type="match status" value="1"/>
</dbReference>
<dbReference type="Gene3D" id="3.40.50.620">
    <property type="entry name" value="HUPs"/>
    <property type="match status" value="1"/>
</dbReference>
<comment type="similarity">
    <text evidence="1 10">Belongs to the class-I aminoacyl-tRNA synthetase family.</text>
</comment>
<dbReference type="InterPro" id="IPR014729">
    <property type="entry name" value="Rossmann-like_a/b/a_fold"/>
</dbReference>
<keyword evidence="3 10" id="KW-0436">Ligase</keyword>
<dbReference type="InterPro" id="IPR050132">
    <property type="entry name" value="Gln/Glu-tRNA_Ligase"/>
</dbReference>
<protein>
    <recommendedName>
        <fullName evidence="2">glutamine--tRNA ligase</fullName>
        <ecNumber evidence="2">6.1.1.18</ecNumber>
    </recommendedName>
    <alternativeName>
        <fullName evidence="8">Glutaminyl-tRNA synthetase</fullName>
    </alternativeName>
</protein>
<evidence type="ECO:0000256" key="9">
    <source>
        <dbReference type="ARBA" id="ARBA00048270"/>
    </source>
</evidence>
<evidence type="ECO:0000256" key="8">
    <source>
        <dbReference type="ARBA" id="ARBA00030466"/>
    </source>
</evidence>
<dbReference type="NCBIfam" id="TIGR00440">
    <property type="entry name" value="glnS"/>
    <property type="match status" value="1"/>
</dbReference>
<dbReference type="FunFam" id="3.40.50.620:FF:000183">
    <property type="entry name" value="Glutaminyl-tRNA synthetase"/>
    <property type="match status" value="1"/>
</dbReference>
<dbReference type="EC" id="6.1.1.18" evidence="2"/>
<dbReference type="AlphaFoldDB" id="A0AAV5QQR1"/>
<dbReference type="InterPro" id="IPR042559">
    <property type="entry name" value="Gln-tRNA-synth_Ib_RNA-bd_N_2"/>
</dbReference>
<evidence type="ECO:0000256" key="4">
    <source>
        <dbReference type="ARBA" id="ARBA00022741"/>
    </source>
</evidence>
<dbReference type="InterPro" id="IPR004514">
    <property type="entry name" value="Gln-tRNA-synth"/>
</dbReference>
<dbReference type="Proteomes" id="UP001360560">
    <property type="component" value="Unassembled WGS sequence"/>
</dbReference>
<evidence type="ECO:0000256" key="1">
    <source>
        <dbReference type="ARBA" id="ARBA00005594"/>
    </source>
</evidence>
<keyword evidence="16" id="KW-1185">Reference proteome</keyword>
<dbReference type="Gene3D" id="2.40.240.10">
    <property type="entry name" value="Ribosomal Protein L25, Chain P"/>
    <property type="match status" value="2"/>
</dbReference>
<dbReference type="GO" id="GO:0005524">
    <property type="term" value="F:ATP binding"/>
    <property type="evidence" value="ECO:0007669"/>
    <property type="project" value="UniProtKB-KW"/>
</dbReference>
<dbReference type="GeneID" id="90075051"/>
<sequence>MSDVDNLTEAFSKIGFAEVKVKEIVKNKKVSNALNQVIGTLRSQDPLDNAKLVLLHSLASSTKNSDAASPVVNLSLITDGIVDGRLKSNVQLTAALNYVKTEKENATVEGLNENSGVGIELTKDDVKKVIIEYMTAHKEEIETKRYKHIQTLMNEVRNLPSLKWANPAFFKPIIDEQILVMIGPKDERDVVKKESKKKKAPAGGNAAKQAVATEKRSMFTEGFLGALHKVGENPQAYPELMAEHLKVTKGMVHTRFPPEPNGFLHIGHSKAIFVNFGFAKYNNGVCYLRYDDTNPAKEEDVYFTSIKNMIEWLGFEPWKITYSSDYFDQLYELAEKLIQVGKAYVDHCTPEEIQAQRGIVNGKAGGERHESPWAAQTVEENLKKFRAMRDGKYKPGEATLRMKQNLLGSNSPQMWDLIAYRVIDKPHPRTGDKWKIYPTYDFTHCLVDSMENITHSLCTTEFYLSRESYEWLCDTLHVFRPAQREYGRLNLTGTIMSKRKIAKLVEDKYVRGWDDPRLFTLEAIKRRGIPPGAILSFISTLGVTRNDSNIQLVRFESAIRKYLEDVTPRLFFILDPIEVVLENLDDDYEEFIEIPYKNGKNSSYFGKDRKVPFTKSIFIEREDFKKTDSKEFFRLTMDQPVGLIKVPHPIKVTRVDEDSNGKVTKIYAQYSASFGKPKTYIHWLANSPKHNSPLKIAETRIQNALFKSENPLTAEGGFLNDINSESEVVLTNTIIEPNFLEIKKNSPYNVPRENDEFTVKEKSDSIESVRFQGMRVGYFALDKDSTSDKFILNRIVSLKEDSLKN</sequence>
<evidence type="ECO:0000259" key="14">
    <source>
        <dbReference type="Pfam" id="PF04558"/>
    </source>
</evidence>
<dbReference type="InterPro" id="IPR020058">
    <property type="entry name" value="Glu/Gln-tRNA-synth_Ib_cat-dom"/>
</dbReference>
<keyword evidence="4 10" id="KW-0547">Nucleotide-binding</keyword>
<dbReference type="Pfam" id="PF00749">
    <property type="entry name" value="tRNA-synt_1c"/>
    <property type="match status" value="1"/>
</dbReference>
<dbReference type="Gene3D" id="1.10.10.2420">
    <property type="match status" value="1"/>
</dbReference>
<name>A0AAV5QQR1_9ASCO</name>
<evidence type="ECO:0000259" key="12">
    <source>
        <dbReference type="Pfam" id="PF03950"/>
    </source>
</evidence>
<evidence type="ECO:0000256" key="7">
    <source>
        <dbReference type="ARBA" id="ARBA00023146"/>
    </source>
</evidence>
<dbReference type="RefSeq" id="XP_064854072.1">
    <property type="nucleotide sequence ID" value="XM_064998000.1"/>
</dbReference>
<evidence type="ECO:0000259" key="13">
    <source>
        <dbReference type="Pfam" id="PF04557"/>
    </source>
</evidence>
<dbReference type="SUPFAM" id="SSF50715">
    <property type="entry name" value="Ribosomal protein L25-like"/>
    <property type="match status" value="1"/>
</dbReference>
<keyword evidence="6 10" id="KW-0648">Protein biosynthesis</keyword>
<dbReference type="GO" id="GO:0005829">
    <property type="term" value="C:cytosol"/>
    <property type="evidence" value="ECO:0007669"/>
    <property type="project" value="TreeGrafter"/>
</dbReference>
<evidence type="ECO:0000259" key="11">
    <source>
        <dbReference type="Pfam" id="PF00749"/>
    </source>
</evidence>
<comment type="caution">
    <text evidence="15">The sequence shown here is derived from an EMBL/GenBank/DDBJ whole genome shotgun (WGS) entry which is preliminary data.</text>
</comment>
<dbReference type="GO" id="GO:0006425">
    <property type="term" value="P:glutaminyl-tRNA aminoacylation"/>
    <property type="evidence" value="ECO:0007669"/>
    <property type="project" value="InterPro"/>
</dbReference>
<dbReference type="InterPro" id="IPR000924">
    <property type="entry name" value="Glu/Gln-tRNA-synth"/>
</dbReference>
<dbReference type="Pfam" id="PF04557">
    <property type="entry name" value="tRNA_synt_1c_R2"/>
    <property type="match status" value="1"/>
</dbReference>
<dbReference type="PANTHER" id="PTHR43097:SF4">
    <property type="entry name" value="GLUTAMINE--TRNA LIGASE"/>
    <property type="match status" value="1"/>
</dbReference>
<proteinExistence type="inferred from homology"/>
<dbReference type="FunFam" id="2.40.240.10:FF:000015">
    <property type="entry name" value="Glutaminyl-tRNA synthetase"/>
    <property type="match status" value="1"/>
</dbReference>
<evidence type="ECO:0000313" key="16">
    <source>
        <dbReference type="Proteomes" id="UP001360560"/>
    </source>
</evidence>
<dbReference type="PANTHER" id="PTHR43097">
    <property type="entry name" value="GLUTAMINE-TRNA LIGASE"/>
    <property type="match status" value="1"/>
</dbReference>
<evidence type="ECO:0000256" key="6">
    <source>
        <dbReference type="ARBA" id="ARBA00022917"/>
    </source>
</evidence>
<gene>
    <name evidence="15" type="ORF">DASC09_044010</name>
</gene>
<feature type="domain" description="Glutamyl/glutaminyl-tRNA synthetase class Ib catalytic" evidence="11">
    <location>
        <begin position="251"/>
        <end position="564"/>
    </location>
</feature>
<dbReference type="FunFam" id="1.10.10.2420:FF:000001">
    <property type="entry name" value="Glutamine--tRNA ligase cytoplasmic"/>
    <property type="match status" value="1"/>
</dbReference>
<feature type="domain" description="Glutaminyl-tRNA synthetase class Ib non-specific RNA-binding" evidence="14">
    <location>
        <begin position="6"/>
        <end position="167"/>
    </location>
</feature>
<dbReference type="InterPro" id="IPR007638">
    <property type="entry name" value="Gln-tRNA-synth_Ib_RNA-bd_2"/>
</dbReference>
<dbReference type="InterPro" id="IPR020056">
    <property type="entry name" value="Rbsml_bL25/Gln-tRNA_synth_N"/>
</dbReference>
<dbReference type="Gene3D" id="1.10.8.1290">
    <property type="entry name" value="Glutaminyl-tRNA synthetase, non-specific RNA binding region part 1, domain 1"/>
    <property type="match status" value="1"/>
</dbReference>
<dbReference type="EMBL" id="BTFZ01000011">
    <property type="protein sequence ID" value="GMM37076.1"/>
    <property type="molecule type" value="Genomic_DNA"/>
</dbReference>
<evidence type="ECO:0000313" key="15">
    <source>
        <dbReference type="EMBL" id="GMM37076.1"/>
    </source>
</evidence>
<dbReference type="InterPro" id="IPR011035">
    <property type="entry name" value="Ribosomal_bL25/Gln-tRNA_synth"/>
</dbReference>
<evidence type="ECO:0000256" key="3">
    <source>
        <dbReference type="ARBA" id="ARBA00022598"/>
    </source>
</evidence>
<organism evidence="15 16">
    <name type="scientific">Saccharomycopsis crataegensis</name>
    <dbReference type="NCBI Taxonomy" id="43959"/>
    <lineage>
        <taxon>Eukaryota</taxon>
        <taxon>Fungi</taxon>
        <taxon>Dikarya</taxon>
        <taxon>Ascomycota</taxon>
        <taxon>Saccharomycotina</taxon>
        <taxon>Saccharomycetes</taxon>
        <taxon>Saccharomycopsidaceae</taxon>
        <taxon>Saccharomycopsis</taxon>
    </lineage>
</organism>
<dbReference type="InterPro" id="IPR007639">
    <property type="entry name" value="Gln-tRNA-synth_Ib_RNA-bd_N"/>
</dbReference>